<accession>A0ABT3PA30</accession>
<keyword evidence="3" id="KW-1185">Reference proteome</keyword>
<organism evidence="2 3">
    <name type="scientific">Alteromonas aquimaris</name>
    <dbReference type="NCBI Taxonomy" id="2998417"/>
    <lineage>
        <taxon>Bacteria</taxon>
        <taxon>Pseudomonadati</taxon>
        <taxon>Pseudomonadota</taxon>
        <taxon>Gammaproteobacteria</taxon>
        <taxon>Alteromonadales</taxon>
        <taxon>Alteromonadaceae</taxon>
        <taxon>Alteromonas/Salinimonas group</taxon>
        <taxon>Alteromonas</taxon>
    </lineage>
</organism>
<dbReference type="SUPFAM" id="SSF51905">
    <property type="entry name" value="FAD/NAD(P)-binding domain"/>
    <property type="match status" value="1"/>
</dbReference>
<evidence type="ECO:0000313" key="3">
    <source>
        <dbReference type="Proteomes" id="UP001142810"/>
    </source>
</evidence>
<comment type="caution">
    <text evidence="2">The sequence shown here is derived from an EMBL/GenBank/DDBJ whole genome shotgun (WGS) entry which is preliminary data.</text>
</comment>
<feature type="domain" description="FAD-dependent urate hydroxylase HpyO/Asp monooxygenase CreE-like FAD/NAD(P)-binding" evidence="1">
    <location>
        <begin position="15"/>
        <end position="147"/>
    </location>
</feature>
<dbReference type="Proteomes" id="UP001142810">
    <property type="component" value="Unassembled WGS sequence"/>
</dbReference>
<dbReference type="PANTHER" id="PTHR40254">
    <property type="entry name" value="BLR0577 PROTEIN"/>
    <property type="match status" value="1"/>
</dbReference>
<dbReference type="InterPro" id="IPR036188">
    <property type="entry name" value="FAD/NAD-bd_sf"/>
</dbReference>
<dbReference type="PANTHER" id="PTHR40254:SF1">
    <property type="entry name" value="BLR0577 PROTEIN"/>
    <property type="match status" value="1"/>
</dbReference>
<proteinExistence type="predicted"/>
<dbReference type="EMBL" id="JAPFRD010000011">
    <property type="protein sequence ID" value="MCW8109564.1"/>
    <property type="molecule type" value="Genomic_DNA"/>
</dbReference>
<gene>
    <name evidence="2" type="ORF">OPS25_13730</name>
</gene>
<dbReference type="InterPro" id="IPR038732">
    <property type="entry name" value="HpyO/CreE_NAD-binding"/>
</dbReference>
<dbReference type="Pfam" id="PF13454">
    <property type="entry name" value="NAD_binding_9"/>
    <property type="match status" value="1"/>
</dbReference>
<dbReference type="RefSeq" id="WP_265618348.1">
    <property type="nucleotide sequence ID" value="NZ_JAPFRD010000011.1"/>
</dbReference>
<protein>
    <submittedName>
        <fullName evidence="2">FAD/NAD(P)-binding protein</fullName>
    </submittedName>
</protein>
<dbReference type="InterPro" id="IPR052189">
    <property type="entry name" value="L-asp_N-monooxygenase_NS-form"/>
</dbReference>
<sequence length="493" mass="55175">MGSISLHAAGQPKIAVIGAGPATVYLLYHLHMLALSDVELDIFEASSQVGCGHAFSHETSFPGLLSNLHPDDIPPLLLDFGEWNHTCGDHRNYPLLTVLPRALVGKFLEANFNALIEILWQRNVRVTVHLDNPVTRISESEKGCQLQTGGVWYIGYRAIVNNAGLTNSMSQSPYPLKPACLTGKSHYTIFGSSLTAVDSILTIAHLNGYFTDNSKQVIYSPHREYTIKVLSPSGVFPSLWYPSSHQARIMAFMKSKLPAKFEHFEALYEAVCEPAFAHYCPQVYKQIASMKFKQALAFLTNTSSQCDAKRKLQCELVAYSRAKHDQYWHWHWQEILDAFLSLVETLYANVAYAWHSEFKDFPHSLVAKALGALPLENAYKLWALLESEVLRVERGCFIPPSRSQDSSDTFTIDCRGISPPPLKQRTPRLPPLSEGSLTSHEHLYVGSPHQRSHHAALPGLDVCDRLNRQIASKLVKTFDSNTPHLSLMNIKNV</sequence>
<evidence type="ECO:0000313" key="2">
    <source>
        <dbReference type="EMBL" id="MCW8109564.1"/>
    </source>
</evidence>
<reference evidence="2" key="1">
    <citation type="submission" date="2022-11" db="EMBL/GenBank/DDBJ databases">
        <title>Alteromonas sp. nov., isolated from sea water of the Qingdao.</title>
        <authorList>
            <person name="Wang Q."/>
        </authorList>
    </citation>
    <scope>NUCLEOTIDE SEQUENCE</scope>
    <source>
        <strain evidence="2">ASW11-7</strain>
    </source>
</reference>
<name>A0ABT3PA30_9ALTE</name>
<evidence type="ECO:0000259" key="1">
    <source>
        <dbReference type="Pfam" id="PF13454"/>
    </source>
</evidence>